<feature type="binding site" evidence="8">
    <location>
        <position position="66"/>
    </location>
    <ligand>
        <name>Zn(2+)</name>
        <dbReference type="ChEBI" id="CHEBI:29105"/>
    </ligand>
</feature>
<keyword evidence="10" id="KW-1185">Reference proteome</keyword>
<dbReference type="Pfam" id="PF04032">
    <property type="entry name" value="Rpr2"/>
    <property type="match status" value="1"/>
</dbReference>
<accession>A0A0A7LAI8</accession>
<comment type="similarity">
    <text evidence="8">Belongs to the eukaryotic/archaeal RNase P protein component 4 family.</text>
</comment>
<dbReference type="HOGENOM" id="CLU_079140_3_0_2"/>
<protein>
    <recommendedName>
        <fullName evidence="8">Ribonuclease P protein component 4</fullName>
        <shortName evidence="8">RNase P component 4</shortName>
        <ecNumber evidence="8">3.1.26.5</ecNumber>
    </recommendedName>
    <alternativeName>
        <fullName evidence="8">Rpp21</fullName>
    </alternativeName>
</protein>
<dbReference type="GeneID" id="24817848"/>
<evidence type="ECO:0000256" key="6">
    <source>
        <dbReference type="ARBA" id="ARBA00022801"/>
    </source>
</evidence>
<organism evidence="9 10">
    <name type="scientific">Candidatus Methanoplasma termitum</name>
    <dbReference type="NCBI Taxonomy" id="1577791"/>
    <lineage>
        <taxon>Archaea</taxon>
        <taxon>Methanobacteriati</taxon>
        <taxon>Thermoplasmatota</taxon>
        <taxon>Thermoplasmata</taxon>
        <taxon>Methanomassiliicoccales</taxon>
        <taxon>Methanomassiliicoccaceae</taxon>
        <taxon>Candidatus Methanoplasma</taxon>
    </lineage>
</organism>
<dbReference type="GO" id="GO:0030677">
    <property type="term" value="C:ribonuclease P complex"/>
    <property type="evidence" value="ECO:0007669"/>
    <property type="project" value="UniProtKB-UniRule"/>
</dbReference>
<reference evidence="9 10" key="1">
    <citation type="journal article" date="2014" name="Appl. Environ. Microbiol.">
        <title>Comparative Genome Analysis of 'Candidatus Methanoplasma termitum' Indicates a New Mode of Energy Metabolism in the Seventh Order of Methanogens.</title>
        <authorList>
            <person name="Lang K."/>
            <person name="Schuldes J."/>
            <person name="Klingl A."/>
            <person name="Poehlein A."/>
            <person name="Daniel R."/>
            <person name="Brune A."/>
        </authorList>
    </citation>
    <scope>NUCLEOTIDE SEQUENCE [LARGE SCALE GENOMIC DNA]</scope>
    <source>
        <strain evidence="10">Mpt1</strain>
    </source>
</reference>
<dbReference type="GO" id="GO:0005737">
    <property type="term" value="C:cytoplasm"/>
    <property type="evidence" value="ECO:0007669"/>
    <property type="project" value="UniProtKB-SubCell"/>
</dbReference>
<evidence type="ECO:0000256" key="2">
    <source>
        <dbReference type="ARBA" id="ARBA00022694"/>
    </source>
</evidence>
<evidence type="ECO:0000256" key="4">
    <source>
        <dbReference type="ARBA" id="ARBA00022723"/>
    </source>
</evidence>
<comment type="subcellular location">
    <subcellularLocation>
        <location evidence="8">Cytoplasm</location>
    </subcellularLocation>
</comment>
<evidence type="ECO:0000256" key="3">
    <source>
        <dbReference type="ARBA" id="ARBA00022722"/>
    </source>
</evidence>
<dbReference type="EMBL" id="CP010070">
    <property type="protein sequence ID" value="AIZ56074.1"/>
    <property type="molecule type" value="Genomic_DNA"/>
</dbReference>
<dbReference type="Gene3D" id="6.20.50.20">
    <property type="match status" value="1"/>
</dbReference>
<dbReference type="KEGG" id="mear:Mpt1_c01730"/>
<dbReference type="AlphaFoldDB" id="A0A0A7LAI8"/>
<comment type="function">
    <text evidence="8">Part of ribonuclease P, a protein complex that generates mature tRNA molecules by cleaving their 5'-ends.</text>
</comment>
<dbReference type="InterPro" id="IPR007175">
    <property type="entry name" value="Rpr2/Snm1/Rpp21"/>
</dbReference>
<name>A0A0A7LAI8_9ARCH</name>
<feature type="binding site" evidence="8">
    <location>
        <position position="92"/>
    </location>
    <ligand>
        <name>Zn(2+)</name>
        <dbReference type="ChEBI" id="CHEBI:29105"/>
    </ligand>
</feature>
<evidence type="ECO:0000313" key="9">
    <source>
        <dbReference type="EMBL" id="AIZ56074.1"/>
    </source>
</evidence>
<sequence>MSKKRISKNAVAEIGVERISKLTELSKEALADDRPDLAVRYVSLARAIGRKTRTKMPEGFRYCKKCLMPLVPGVNCTVRLTAGKVVTTCQNCGGLKRKPYTKERKK</sequence>
<feature type="binding site" evidence="8">
    <location>
        <position position="89"/>
    </location>
    <ligand>
        <name>Zn(2+)</name>
        <dbReference type="ChEBI" id="CHEBI:29105"/>
    </ligand>
</feature>
<dbReference type="PANTHER" id="PTHR14742">
    <property type="entry name" value="RIBONUCLEASE P SUBUNIT P21"/>
    <property type="match status" value="1"/>
</dbReference>
<comment type="cofactor">
    <cofactor evidence="8">
        <name>Zn(2+)</name>
        <dbReference type="ChEBI" id="CHEBI:29105"/>
    </cofactor>
    <text evidence="8">Binds 1 zinc ion per subunit.</text>
</comment>
<evidence type="ECO:0000256" key="1">
    <source>
        <dbReference type="ARBA" id="ARBA00022490"/>
    </source>
</evidence>
<keyword evidence="5 8" id="KW-0255">Endonuclease</keyword>
<comment type="subunit">
    <text evidence="8">Consists of a catalytic RNA component and at least 4-5 protein subunits.</text>
</comment>
<dbReference type="EC" id="3.1.26.5" evidence="8"/>
<dbReference type="RefSeq" id="WP_048111401.1">
    <property type="nucleotide sequence ID" value="NZ_CP010070.1"/>
</dbReference>
<dbReference type="STRING" id="1577791.Mpt1_c01730"/>
<dbReference type="PANTHER" id="PTHR14742:SF0">
    <property type="entry name" value="RIBONUCLEASE P PROTEIN SUBUNIT P21"/>
    <property type="match status" value="1"/>
</dbReference>
<dbReference type="GO" id="GO:0001682">
    <property type="term" value="P:tRNA 5'-leader removal"/>
    <property type="evidence" value="ECO:0007669"/>
    <property type="project" value="UniProtKB-UniRule"/>
</dbReference>
<keyword evidence="3 8" id="KW-0540">Nuclease</keyword>
<keyword evidence="1 8" id="KW-0963">Cytoplasm</keyword>
<dbReference type="InterPro" id="IPR016432">
    <property type="entry name" value="RNP4"/>
</dbReference>
<comment type="catalytic activity">
    <reaction evidence="8">
        <text>Endonucleolytic cleavage of RNA, removing 5'-extranucleotides from tRNA precursor.</text>
        <dbReference type="EC" id="3.1.26.5"/>
    </reaction>
</comment>
<evidence type="ECO:0000256" key="8">
    <source>
        <dbReference type="HAMAP-Rule" id="MF_00757"/>
    </source>
</evidence>
<dbReference type="GO" id="GO:0008270">
    <property type="term" value="F:zinc ion binding"/>
    <property type="evidence" value="ECO:0007669"/>
    <property type="project" value="UniProtKB-UniRule"/>
</dbReference>
<keyword evidence="2 8" id="KW-0819">tRNA processing</keyword>
<dbReference type="Proteomes" id="UP000030787">
    <property type="component" value="Chromosome"/>
</dbReference>
<feature type="binding site" evidence="8">
    <location>
        <position position="63"/>
    </location>
    <ligand>
        <name>Zn(2+)</name>
        <dbReference type="ChEBI" id="CHEBI:29105"/>
    </ligand>
</feature>
<evidence type="ECO:0000313" key="10">
    <source>
        <dbReference type="Proteomes" id="UP000030787"/>
    </source>
</evidence>
<dbReference type="PIRSF" id="PIRSF004878">
    <property type="entry name" value="RNase_P_4"/>
    <property type="match status" value="1"/>
</dbReference>
<dbReference type="GO" id="GO:0004526">
    <property type="term" value="F:ribonuclease P activity"/>
    <property type="evidence" value="ECO:0007669"/>
    <property type="project" value="UniProtKB-UniRule"/>
</dbReference>
<gene>
    <name evidence="8 9" type="primary">rnp4</name>
    <name evidence="9" type="ORF">Mpt1_c01730</name>
</gene>
<dbReference type="Gene3D" id="1.20.5.420">
    <property type="entry name" value="Immunoglobulin FC, subunit C"/>
    <property type="match status" value="1"/>
</dbReference>
<keyword evidence="7 8" id="KW-0862">Zinc</keyword>
<proteinExistence type="inferred from homology"/>
<evidence type="ECO:0000256" key="5">
    <source>
        <dbReference type="ARBA" id="ARBA00022759"/>
    </source>
</evidence>
<dbReference type="OrthoDB" id="10058at2157"/>
<dbReference type="HAMAP" id="MF_00757">
    <property type="entry name" value="RNase_P_4"/>
    <property type="match status" value="1"/>
</dbReference>
<evidence type="ECO:0000256" key="7">
    <source>
        <dbReference type="ARBA" id="ARBA00022833"/>
    </source>
</evidence>
<keyword evidence="6 8" id="KW-0378">Hydrolase</keyword>
<keyword evidence="4 8" id="KW-0479">Metal-binding</keyword>